<reference evidence="2 3" key="1">
    <citation type="journal article" date="2021" name="Commun. Biol.">
        <title>The genome of Shorea leprosula (Dipterocarpaceae) highlights the ecological relevance of drought in aseasonal tropical rainforests.</title>
        <authorList>
            <person name="Ng K.K.S."/>
            <person name="Kobayashi M.J."/>
            <person name="Fawcett J.A."/>
            <person name="Hatakeyama M."/>
            <person name="Paape T."/>
            <person name="Ng C.H."/>
            <person name="Ang C.C."/>
            <person name="Tnah L.H."/>
            <person name="Lee C.T."/>
            <person name="Nishiyama T."/>
            <person name="Sese J."/>
            <person name="O'Brien M.J."/>
            <person name="Copetti D."/>
            <person name="Mohd Noor M.I."/>
            <person name="Ong R.C."/>
            <person name="Putra M."/>
            <person name="Sireger I.Z."/>
            <person name="Indrioko S."/>
            <person name="Kosugi Y."/>
            <person name="Izuno A."/>
            <person name="Isagi Y."/>
            <person name="Lee S.L."/>
            <person name="Shimizu K.K."/>
        </authorList>
    </citation>
    <scope>NUCLEOTIDE SEQUENCE [LARGE SCALE GENOMIC DNA]</scope>
    <source>
        <strain evidence="2">214</strain>
    </source>
</reference>
<gene>
    <name evidence="2" type="ORF">SLEP1_g35849</name>
</gene>
<protein>
    <recommendedName>
        <fullName evidence="1">Reverse transcriptase zinc-binding domain-containing protein</fullName>
    </recommendedName>
</protein>
<organism evidence="2 3">
    <name type="scientific">Rubroshorea leprosula</name>
    <dbReference type="NCBI Taxonomy" id="152421"/>
    <lineage>
        <taxon>Eukaryota</taxon>
        <taxon>Viridiplantae</taxon>
        <taxon>Streptophyta</taxon>
        <taxon>Embryophyta</taxon>
        <taxon>Tracheophyta</taxon>
        <taxon>Spermatophyta</taxon>
        <taxon>Magnoliopsida</taxon>
        <taxon>eudicotyledons</taxon>
        <taxon>Gunneridae</taxon>
        <taxon>Pentapetalae</taxon>
        <taxon>rosids</taxon>
        <taxon>malvids</taxon>
        <taxon>Malvales</taxon>
        <taxon>Dipterocarpaceae</taxon>
        <taxon>Rubroshorea</taxon>
    </lineage>
</organism>
<sequence>MFFSSVMQGFCARSGLMINYEKSKVLFSKNVHAQTRDTLGFLLGLPQTSSLGKYLGIPITAKKLKQAYYNFILDKVCSKLASWKVKFFTMAVTQPKSYGELGIKAAKEANLAAMCKLNWRIHIEKHALWNCVLSTKYLINNCKFQYPNHCSPVLHNIKKGSTLFYEGLKWIPRDGRLISFWNDTRVGHRPLNSILSGPLLETDCSLLVFDCFSQGQIIDRAISYDLPPSIVQAIKAIPLSSFDSGFDQFAWKSSANGSFSSSSAYCLAKKTSLGPDQDWSWIWKVHTLPKIQYFIWLLCHNRIKTLGYLNSIGITNFSNCPLCSLNTETAAHLVRDCPISCAIWDALFPGLTSHRIMDSPLVGK</sequence>
<feature type="domain" description="Reverse transcriptase zinc-binding" evidence="1">
    <location>
        <begin position="259"/>
        <end position="344"/>
    </location>
</feature>
<accession>A0AAV5KPH6</accession>
<keyword evidence="3" id="KW-1185">Reference proteome</keyword>
<evidence type="ECO:0000313" key="3">
    <source>
        <dbReference type="Proteomes" id="UP001054252"/>
    </source>
</evidence>
<name>A0AAV5KPH6_9ROSI</name>
<dbReference type="PANTHER" id="PTHR33116:SF78">
    <property type="entry name" value="OS12G0587133 PROTEIN"/>
    <property type="match status" value="1"/>
</dbReference>
<dbReference type="PANTHER" id="PTHR33116">
    <property type="entry name" value="REVERSE TRANSCRIPTASE ZINC-BINDING DOMAIN-CONTAINING PROTEIN-RELATED-RELATED"/>
    <property type="match status" value="1"/>
</dbReference>
<dbReference type="InterPro" id="IPR026960">
    <property type="entry name" value="RVT-Znf"/>
</dbReference>
<dbReference type="EMBL" id="BPVZ01000072">
    <property type="protein sequence ID" value="GKV26571.1"/>
    <property type="molecule type" value="Genomic_DNA"/>
</dbReference>
<proteinExistence type="predicted"/>
<evidence type="ECO:0000259" key="1">
    <source>
        <dbReference type="Pfam" id="PF13966"/>
    </source>
</evidence>
<comment type="caution">
    <text evidence="2">The sequence shown here is derived from an EMBL/GenBank/DDBJ whole genome shotgun (WGS) entry which is preliminary data.</text>
</comment>
<dbReference type="Proteomes" id="UP001054252">
    <property type="component" value="Unassembled WGS sequence"/>
</dbReference>
<dbReference type="AlphaFoldDB" id="A0AAV5KPH6"/>
<dbReference type="Pfam" id="PF13966">
    <property type="entry name" value="zf-RVT"/>
    <property type="match status" value="1"/>
</dbReference>
<evidence type="ECO:0000313" key="2">
    <source>
        <dbReference type="EMBL" id="GKV26571.1"/>
    </source>
</evidence>